<dbReference type="SMART" id="SM00184">
    <property type="entry name" value="RING"/>
    <property type="match status" value="1"/>
</dbReference>
<evidence type="ECO:0000256" key="8">
    <source>
        <dbReference type="ARBA" id="ARBA00023043"/>
    </source>
</evidence>
<protein>
    <recommendedName>
        <fullName evidence="10">RING-type domain-containing protein</fullName>
    </recommendedName>
</protein>
<keyword evidence="4" id="KW-0677">Repeat</keyword>
<evidence type="ECO:0000313" key="12">
    <source>
        <dbReference type="Proteomes" id="UP000541444"/>
    </source>
</evidence>
<feature type="domain" description="RING-type" evidence="10">
    <location>
        <begin position="159"/>
        <end position="200"/>
    </location>
</feature>
<dbReference type="Pfam" id="PF13639">
    <property type="entry name" value="zf-RING_2"/>
    <property type="match status" value="1"/>
</dbReference>
<keyword evidence="6" id="KW-0833">Ubl conjugation pathway</keyword>
<reference evidence="11 12" key="1">
    <citation type="journal article" date="2020" name="IScience">
        <title>Genome Sequencing of the Endangered Kingdonia uniflora (Circaeasteraceae, Ranunculales) Reveals Potential Mechanisms of Evolutionary Specialization.</title>
        <authorList>
            <person name="Sun Y."/>
            <person name="Deng T."/>
            <person name="Zhang A."/>
            <person name="Moore M.J."/>
            <person name="Landis J.B."/>
            <person name="Lin N."/>
            <person name="Zhang H."/>
            <person name="Zhang X."/>
            <person name="Huang J."/>
            <person name="Zhang X."/>
            <person name="Sun H."/>
            <person name="Wang H."/>
        </authorList>
    </citation>
    <scope>NUCLEOTIDE SEQUENCE [LARGE SCALE GENOMIC DNA]</scope>
    <source>
        <strain evidence="11">TB1705</strain>
        <tissue evidence="11">Leaf</tissue>
    </source>
</reference>
<evidence type="ECO:0000259" key="10">
    <source>
        <dbReference type="PROSITE" id="PS50089"/>
    </source>
</evidence>
<comment type="pathway">
    <text evidence="1">Protein modification; protein ubiquitination.</text>
</comment>
<accession>A0A7J7NW32</accession>
<evidence type="ECO:0000256" key="2">
    <source>
        <dbReference type="ARBA" id="ARBA00022679"/>
    </source>
</evidence>
<evidence type="ECO:0000256" key="6">
    <source>
        <dbReference type="ARBA" id="ARBA00022786"/>
    </source>
</evidence>
<keyword evidence="7" id="KW-0862">Zinc</keyword>
<evidence type="ECO:0000256" key="1">
    <source>
        <dbReference type="ARBA" id="ARBA00004906"/>
    </source>
</evidence>
<keyword evidence="8" id="KW-0040">ANK repeat</keyword>
<keyword evidence="12" id="KW-1185">Reference proteome</keyword>
<keyword evidence="5 9" id="KW-0863">Zinc-finger</keyword>
<gene>
    <name evidence="11" type="ORF">GIB67_035121</name>
</gene>
<name>A0A7J7NW32_9MAGN</name>
<dbReference type="Gene3D" id="3.30.40.10">
    <property type="entry name" value="Zinc/RING finger domain, C3HC4 (zinc finger)"/>
    <property type="match status" value="1"/>
</dbReference>
<dbReference type="OrthoDB" id="21204at2759"/>
<comment type="caution">
    <text evidence="11">The sequence shown here is derived from an EMBL/GenBank/DDBJ whole genome shotgun (WGS) entry which is preliminary data.</text>
</comment>
<dbReference type="GO" id="GO:0009788">
    <property type="term" value="P:negative regulation of abscisic acid-activated signaling pathway"/>
    <property type="evidence" value="ECO:0007669"/>
    <property type="project" value="TreeGrafter"/>
</dbReference>
<keyword evidence="2" id="KW-0808">Transferase</keyword>
<dbReference type="GO" id="GO:0009738">
    <property type="term" value="P:abscisic acid-activated signaling pathway"/>
    <property type="evidence" value="ECO:0007669"/>
    <property type="project" value="InterPro"/>
</dbReference>
<dbReference type="GO" id="GO:0008270">
    <property type="term" value="F:zinc ion binding"/>
    <property type="evidence" value="ECO:0007669"/>
    <property type="project" value="UniProtKB-KW"/>
</dbReference>
<dbReference type="PANTHER" id="PTHR46960">
    <property type="entry name" value="E3 UBIQUITIN-PROTEIN LIGASE KEG"/>
    <property type="match status" value="1"/>
</dbReference>
<dbReference type="GO" id="GO:0006952">
    <property type="term" value="P:defense response"/>
    <property type="evidence" value="ECO:0007669"/>
    <property type="project" value="InterPro"/>
</dbReference>
<dbReference type="GO" id="GO:0004842">
    <property type="term" value="F:ubiquitin-protein transferase activity"/>
    <property type="evidence" value="ECO:0007669"/>
    <property type="project" value="InterPro"/>
</dbReference>
<evidence type="ECO:0000256" key="4">
    <source>
        <dbReference type="ARBA" id="ARBA00022737"/>
    </source>
</evidence>
<dbReference type="GO" id="GO:0045324">
    <property type="term" value="P:late endosome to vacuole transport"/>
    <property type="evidence" value="ECO:0007669"/>
    <property type="project" value="TreeGrafter"/>
</dbReference>
<dbReference type="GO" id="GO:0005802">
    <property type="term" value="C:trans-Golgi network"/>
    <property type="evidence" value="ECO:0007669"/>
    <property type="project" value="TreeGrafter"/>
</dbReference>
<dbReference type="InterPro" id="IPR013083">
    <property type="entry name" value="Znf_RING/FYVE/PHD"/>
</dbReference>
<proteinExistence type="predicted"/>
<dbReference type="Proteomes" id="UP000541444">
    <property type="component" value="Unassembled WGS sequence"/>
</dbReference>
<evidence type="ECO:0000313" key="11">
    <source>
        <dbReference type="EMBL" id="KAF6171164.1"/>
    </source>
</evidence>
<evidence type="ECO:0000256" key="5">
    <source>
        <dbReference type="ARBA" id="ARBA00022771"/>
    </source>
</evidence>
<sequence>MESRRGLYLDELLGQAEEPGGDPIYKKQSLDMDALYRVGEAQQVITPGSIGIVYCIRPDNSLLLELSYLPSPWHCEPEEVEPVIPLRSRDIWFHSYHFIKGATPESISALPTYKFKLKKNDDGEGRKTNLEGATCEGGGVVVGVGIEKERTIVGEDAACCICLAKYADNDELRELPCTHFFHMECVDKWLKINALCPLCKYEVGDWVRVKALVSSPKYGWEDVTKSSIGIIHSLEEDGDMGVAFYFRSKSFCCSVIDMEKVPPFEVGQGIHMAQYVV</sequence>
<keyword evidence="3" id="KW-0479">Metal-binding</keyword>
<dbReference type="GO" id="GO:0005769">
    <property type="term" value="C:early endosome"/>
    <property type="evidence" value="ECO:0007669"/>
    <property type="project" value="TreeGrafter"/>
</dbReference>
<dbReference type="EMBL" id="JACGCM010000519">
    <property type="protein sequence ID" value="KAF6171164.1"/>
    <property type="molecule type" value="Genomic_DNA"/>
</dbReference>
<dbReference type="PROSITE" id="PS50089">
    <property type="entry name" value="ZF_RING_2"/>
    <property type="match status" value="1"/>
</dbReference>
<dbReference type="InterPro" id="IPR040847">
    <property type="entry name" value="SH3_15"/>
</dbReference>
<dbReference type="FunFam" id="3.30.40.10:FF:000348">
    <property type="entry name" value="E3 ubiquitin-protein ligase"/>
    <property type="match status" value="1"/>
</dbReference>
<dbReference type="InterPro" id="IPR044584">
    <property type="entry name" value="KEG"/>
</dbReference>
<dbReference type="InterPro" id="IPR001841">
    <property type="entry name" value="Znf_RING"/>
</dbReference>
<evidence type="ECO:0000256" key="7">
    <source>
        <dbReference type="ARBA" id="ARBA00022833"/>
    </source>
</evidence>
<dbReference type="PANTHER" id="PTHR46960:SF1">
    <property type="entry name" value="E3 UBIQUITIN-PROTEIN LIGASE KEG"/>
    <property type="match status" value="1"/>
</dbReference>
<organism evidence="11 12">
    <name type="scientific">Kingdonia uniflora</name>
    <dbReference type="NCBI Taxonomy" id="39325"/>
    <lineage>
        <taxon>Eukaryota</taxon>
        <taxon>Viridiplantae</taxon>
        <taxon>Streptophyta</taxon>
        <taxon>Embryophyta</taxon>
        <taxon>Tracheophyta</taxon>
        <taxon>Spermatophyta</taxon>
        <taxon>Magnoliopsida</taxon>
        <taxon>Ranunculales</taxon>
        <taxon>Circaeasteraceae</taxon>
        <taxon>Kingdonia</taxon>
    </lineage>
</organism>
<dbReference type="SUPFAM" id="SSF57850">
    <property type="entry name" value="RING/U-box"/>
    <property type="match status" value="1"/>
</dbReference>
<dbReference type="AlphaFoldDB" id="A0A7J7NW32"/>
<dbReference type="Pfam" id="PF18346">
    <property type="entry name" value="SH3_15"/>
    <property type="match status" value="1"/>
</dbReference>
<dbReference type="GO" id="GO:0016567">
    <property type="term" value="P:protein ubiquitination"/>
    <property type="evidence" value="ECO:0007669"/>
    <property type="project" value="InterPro"/>
</dbReference>
<evidence type="ECO:0000256" key="3">
    <source>
        <dbReference type="ARBA" id="ARBA00022723"/>
    </source>
</evidence>
<evidence type="ECO:0000256" key="9">
    <source>
        <dbReference type="PROSITE-ProRule" id="PRU00175"/>
    </source>
</evidence>